<dbReference type="EMBL" id="REGN01005697">
    <property type="protein sequence ID" value="RNA12417.1"/>
    <property type="molecule type" value="Genomic_DNA"/>
</dbReference>
<comment type="caution">
    <text evidence="1">The sequence shown here is derived from an EMBL/GenBank/DDBJ whole genome shotgun (WGS) entry which is preliminary data.</text>
</comment>
<protein>
    <submittedName>
        <fullName evidence="1">Uncharacterized protein</fullName>
    </submittedName>
</protein>
<organism evidence="1 2">
    <name type="scientific">Brachionus plicatilis</name>
    <name type="common">Marine rotifer</name>
    <name type="synonym">Brachionus muelleri</name>
    <dbReference type="NCBI Taxonomy" id="10195"/>
    <lineage>
        <taxon>Eukaryota</taxon>
        <taxon>Metazoa</taxon>
        <taxon>Spiralia</taxon>
        <taxon>Gnathifera</taxon>
        <taxon>Rotifera</taxon>
        <taxon>Eurotatoria</taxon>
        <taxon>Monogononta</taxon>
        <taxon>Pseudotrocha</taxon>
        <taxon>Ploima</taxon>
        <taxon>Brachionidae</taxon>
        <taxon>Brachionus</taxon>
    </lineage>
</organism>
<proteinExistence type="predicted"/>
<evidence type="ECO:0000313" key="2">
    <source>
        <dbReference type="Proteomes" id="UP000276133"/>
    </source>
</evidence>
<reference evidence="1 2" key="1">
    <citation type="journal article" date="2018" name="Sci. Rep.">
        <title>Genomic signatures of local adaptation to the degree of environmental predictability in rotifers.</title>
        <authorList>
            <person name="Franch-Gras L."/>
            <person name="Hahn C."/>
            <person name="Garcia-Roger E.M."/>
            <person name="Carmona M.J."/>
            <person name="Serra M."/>
            <person name="Gomez A."/>
        </authorList>
    </citation>
    <scope>NUCLEOTIDE SEQUENCE [LARGE SCALE GENOMIC DNA]</scope>
    <source>
        <strain evidence="1">HYR1</strain>
    </source>
</reference>
<sequence>MCRLISQGYYARKYGESKSISNQKIIKILIVHKKLTVLLRKTVIFREILFKSVKKVSPAFFHDSLKFEFFGTSFNKSSLIKKIKN</sequence>
<dbReference type="Proteomes" id="UP000276133">
    <property type="component" value="Unassembled WGS sequence"/>
</dbReference>
<gene>
    <name evidence="1" type="ORF">BpHYR1_045579</name>
</gene>
<accession>A0A3M7QLV0</accession>
<evidence type="ECO:0000313" key="1">
    <source>
        <dbReference type="EMBL" id="RNA12417.1"/>
    </source>
</evidence>
<keyword evidence="2" id="KW-1185">Reference proteome</keyword>
<name>A0A3M7QLV0_BRAPC</name>
<dbReference type="AlphaFoldDB" id="A0A3M7QLV0"/>